<organism evidence="1 2">
    <name type="scientific">Mycolicibacterium arabiense</name>
    <dbReference type="NCBI Taxonomy" id="1286181"/>
    <lineage>
        <taxon>Bacteria</taxon>
        <taxon>Bacillati</taxon>
        <taxon>Actinomycetota</taxon>
        <taxon>Actinomycetes</taxon>
        <taxon>Mycobacteriales</taxon>
        <taxon>Mycobacteriaceae</taxon>
        <taxon>Mycolicibacterium</taxon>
    </lineage>
</organism>
<gene>
    <name evidence="1" type="ORF">MARA_00570</name>
</gene>
<dbReference type="EMBL" id="AP022592">
    <property type="protein sequence ID" value="BBY46627.1"/>
    <property type="molecule type" value="Genomic_DNA"/>
</dbReference>
<protein>
    <submittedName>
        <fullName evidence="1">Uncharacterized protein</fullName>
    </submittedName>
</protein>
<evidence type="ECO:0000313" key="2">
    <source>
        <dbReference type="Proteomes" id="UP000467428"/>
    </source>
</evidence>
<dbReference type="RefSeq" id="WP_163916114.1">
    <property type="nucleotide sequence ID" value="NZ_AP022592.1"/>
</dbReference>
<reference evidence="1 2" key="1">
    <citation type="journal article" date="2019" name="Emerg. Microbes Infect.">
        <title>Comprehensive subspecies identification of 175 nontuberculous mycobacteria species based on 7547 genomic profiles.</title>
        <authorList>
            <person name="Matsumoto Y."/>
            <person name="Kinjo T."/>
            <person name="Motooka D."/>
            <person name="Nabeya D."/>
            <person name="Jung N."/>
            <person name="Uechi K."/>
            <person name="Horii T."/>
            <person name="Iida T."/>
            <person name="Fujita J."/>
            <person name="Nakamura S."/>
        </authorList>
    </citation>
    <scope>NUCLEOTIDE SEQUENCE [LARGE SCALE GENOMIC DNA]</scope>
    <source>
        <strain evidence="1 2">JCM 18538</strain>
        <plasmid evidence="1">pJCM18538</plasmid>
    </source>
</reference>
<name>A0A7I7RQ16_9MYCO</name>
<geneLocation type="plasmid" evidence="1">
    <name>pJCM18538</name>
</geneLocation>
<evidence type="ECO:0000313" key="1">
    <source>
        <dbReference type="EMBL" id="BBY46627.1"/>
    </source>
</evidence>
<accession>A0A7I7RQ16</accession>
<dbReference type="Proteomes" id="UP000467428">
    <property type="component" value="Plasmid pJCM18538"/>
</dbReference>
<dbReference type="KEGG" id="marz:MARA_00570"/>
<keyword evidence="2" id="KW-1185">Reference proteome</keyword>
<keyword evidence="1" id="KW-0614">Plasmid</keyword>
<sequence length="236" mass="26601">MTANNPSRTALSEVELVATAWNDFPGTERTPTATEVRIETERARFPTFQTQQIRSFATGTHGKWDDRGFLTPAPVTTTTPHLYPVVWPRFYCEDQKLEMMVRVAMFWWDGDEVRADGWRFETGDPYDSRKVTYRGHYRPHVQRVQRWWRTGPAGFTADLYEAGRRAPDAVPDPEPDAAPVVSPFSEVRPAIPLPSSSLAGLLLCAAIAVHGARAAQEIMEVAGAKFESEFRKMAFP</sequence>
<proteinExistence type="predicted"/>
<dbReference type="AlphaFoldDB" id="A0A7I7RQ16"/>